<sequence>MDTAVSSGEPKMGSESVVSGSSFVDSLSANDGMVAVVPPATSSASLALSFTSTLFASPFSGVASAPFSLASSASNDASYSNSTSRTLASRMIASASGVTENASRTGSTATKSSGLMYFLNFLPSQLNCMSSFRTANLAESTGSWTGCSDVGVGVKGALTLLKILDRRDDFLAAVFLMRGRDSGVHGVLRVTMFAGVVSSSRAVSAAGSGICCCVSSSCATTGLGLSSLSETVSSGAVDCGSSNDSPSLARMSLLVLAASGAGSTLVAPDVSGRAAAGSATRVEDWPTGRDAGSVVSGTAGAASGAECSSATSATLASSSTWTLQTILGSPHSEQCVVRPFQTGILEGLTTASLTSTSATSSISISTSTPVFSCATCTTSAILRGILWDGAANSKTDSLHSGERIGEGRGSVNRVRLKARLGATCWLRVIFERASGKQRTVRDGVQPDGR</sequence>
<name>A0A8K0UQY5_9AGAR</name>
<accession>A0A8K0UQY5</accession>
<comment type="caution">
    <text evidence="1">The sequence shown here is derived from an EMBL/GenBank/DDBJ whole genome shotgun (WGS) entry which is preliminary data.</text>
</comment>
<evidence type="ECO:0000313" key="1">
    <source>
        <dbReference type="EMBL" id="KAH8101286.1"/>
    </source>
</evidence>
<organism evidence="1 2">
    <name type="scientific">Cristinia sonorae</name>
    <dbReference type="NCBI Taxonomy" id="1940300"/>
    <lineage>
        <taxon>Eukaryota</taxon>
        <taxon>Fungi</taxon>
        <taxon>Dikarya</taxon>
        <taxon>Basidiomycota</taxon>
        <taxon>Agaricomycotina</taxon>
        <taxon>Agaricomycetes</taxon>
        <taxon>Agaricomycetidae</taxon>
        <taxon>Agaricales</taxon>
        <taxon>Pleurotineae</taxon>
        <taxon>Stephanosporaceae</taxon>
        <taxon>Cristinia</taxon>
    </lineage>
</organism>
<dbReference type="Proteomes" id="UP000813824">
    <property type="component" value="Unassembled WGS sequence"/>
</dbReference>
<proteinExistence type="predicted"/>
<evidence type="ECO:0000313" key="2">
    <source>
        <dbReference type="Proteomes" id="UP000813824"/>
    </source>
</evidence>
<dbReference type="EMBL" id="JAEVFJ010000013">
    <property type="protein sequence ID" value="KAH8101286.1"/>
    <property type="molecule type" value="Genomic_DNA"/>
</dbReference>
<protein>
    <submittedName>
        <fullName evidence="1">Uncharacterized protein</fullName>
    </submittedName>
</protein>
<keyword evidence="2" id="KW-1185">Reference proteome</keyword>
<gene>
    <name evidence="1" type="ORF">BXZ70DRAFT_121524</name>
</gene>
<reference evidence="1" key="1">
    <citation type="journal article" date="2021" name="New Phytol.">
        <title>Evolutionary innovations through gain and loss of genes in the ectomycorrhizal Boletales.</title>
        <authorList>
            <person name="Wu G."/>
            <person name="Miyauchi S."/>
            <person name="Morin E."/>
            <person name="Kuo A."/>
            <person name="Drula E."/>
            <person name="Varga T."/>
            <person name="Kohler A."/>
            <person name="Feng B."/>
            <person name="Cao Y."/>
            <person name="Lipzen A."/>
            <person name="Daum C."/>
            <person name="Hundley H."/>
            <person name="Pangilinan J."/>
            <person name="Johnson J."/>
            <person name="Barry K."/>
            <person name="LaButti K."/>
            <person name="Ng V."/>
            <person name="Ahrendt S."/>
            <person name="Min B."/>
            <person name="Choi I.G."/>
            <person name="Park H."/>
            <person name="Plett J.M."/>
            <person name="Magnuson J."/>
            <person name="Spatafora J.W."/>
            <person name="Nagy L.G."/>
            <person name="Henrissat B."/>
            <person name="Grigoriev I.V."/>
            <person name="Yang Z.L."/>
            <person name="Xu J."/>
            <person name="Martin F.M."/>
        </authorList>
    </citation>
    <scope>NUCLEOTIDE SEQUENCE</scope>
    <source>
        <strain evidence="1">KKN 215</strain>
    </source>
</reference>
<dbReference type="AlphaFoldDB" id="A0A8K0UQY5"/>